<dbReference type="KEGG" id="vap:Vapar_2451"/>
<reference evidence="4" key="1">
    <citation type="submission" date="2009-06" db="EMBL/GenBank/DDBJ databases">
        <title>Complete sequence of chromosome 1 of Variovorax paradoxus S110.</title>
        <authorList>
            <consortium name="US DOE Joint Genome Institute"/>
            <person name="Lucas S."/>
            <person name="Copeland A."/>
            <person name="Lapidus A."/>
            <person name="Glavina del Rio T."/>
            <person name="Tice H."/>
            <person name="Bruce D."/>
            <person name="Goodwin L."/>
            <person name="Pitluck S."/>
            <person name="Chertkov O."/>
            <person name="Brettin T."/>
            <person name="Detter J.C."/>
            <person name="Han C."/>
            <person name="Larimer F."/>
            <person name="Land M."/>
            <person name="Hauser L."/>
            <person name="Kyrpides N."/>
            <person name="Ovchinnikova G."/>
            <person name="Orwin P."/>
            <person name="Leadbetter J.R."/>
            <person name="Spain J.C."/>
            <person name="Han J.I."/>
        </authorList>
    </citation>
    <scope>NUCLEOTIDE SEQUENCE</scope>
    <source>
        <strain evidence="4">S110</strain>
    </source>
</reference>
<dbReference type="Pfam" id="PF01381">
    <property type="entry name" value="HTH_3"/>
    <property type="match status" value="1"/>
</dbReference>
<gene>
    <name evidence="4" type="ordered locus">Vapar_2451</name>
</gene>
<dbReference type="AlphaFoldDB" id="C5CJM4"/>
<dbReference type="SUPFAM" id="SSF47413">
    <property type="entry name" value="lambda repressor-like DNA-binding domains"/>
    <property type="match status" value="1"/>
</dbReference>
<dbReference type="InterPro" id="IPR010982">
    <property type="entry name" value="Lambda_DNA-bd_dom_sf"/>
</dbReference>
<feature type="region of interest" description="Disordered" evidence="2">
    <location>
        <begin position="103"/>
        <end position="139"/>
    </location>
</feature>
<dbReference type="eggNOG" id="COG1476">
    <property type="taxonomic scope" value="Bacteria"/>
</dbReference>
<protein>
    <submittedName>
        <fullName evidence="4">Transcriptional regulator, XRE family</fullName>
    </submittedName>
</protein>
<evidence type="ECO:0000313" key="4">
    <source>
        <dbReference type="EMBL" id="ACS19077.1"/>
    </source>
</evidence>
<dbReference type="EMBL" id="CP001635">
    <property type="protein sequence ID" value="ACS19077.1"/>
    <property type="molecule type" value="Genomic_DNA"/>
</dbReference>
<feature type="domain" description="HTH cro/C1-type" evidence="3">
    <location>
        <begin position="3"/>
        <end position="57"/>
    </location>
</feature>
<keyword evidence="1" id="KW-0238">DNA-binding</keyword>
<dbReference type="CDD" id="cd00093">
    <property type="entry name" value="HTH_XRE"/>
    <property type="match status" value="1"/>
</dbReference>
<evidence type="ECO:0000259" key="3">
    <source>
        <dbReference type="PROSITE" id="PS50943"/>
    </source>
</evidence>
<dbReference type="Gene3D" id="1.10.260.40">
    <property type="entry name" value="lambda repressor-like DNA-binding domains"/>
    <property type="match status" value="1"/>
</dbReference>
<dbReference type="PANTHER" id="PTHR46558">
    <property type="entry name" value="TRACRIPTIONAL REGULATORY PROTEIN-RELATED-RELATED"/>
    <property type="match status" value="1"/>
</dbReference>
<dbReference type="PROSITE" id="PS50943">
    <property type="entry name" value="HTH_CROC1"/>
    <property type="match status" value="1"/>
</dbReference>
<evidence type="ECO:0000256" key="1">
    <source>
        <dbReference type="ARBA" id="ARBA00023125"/>
    </source>
</evidence>
<sequence length="139" mass="15409">MRLASARDGKGMTQDQVAERFGVNKATVSAWETGRGVPDALRLRALAKLYDVSADSLLWEDSLSPDAMKFAAAFDGLNEQQKRQLFAMWEAYIREGASDAEVEKKMPATTGPKYTPRVKEAFHPANAEERERAEEGGED</sequence>
<feature type="compositionally biased region" description="Basic and acidic residues" evidence="2">
    <location>
        <begin position="117"/>
        <end position="139"/>
    </location>
</feature>
<dbReference type="HOGENOM" id="CLU_1844247_0_0_4"/>
<evidence type="ECO:0000256" key="2">
    <source>
        <dbReference type="SAM" id="MobiDB-lite"/>
    </source>
</evidence>
<dbReference type="STRING" id="543728.Vapar_2451"/>
<dbReference type="InterPro" id="IPR001387">
    <property type="entry name" value="Cro/C1-type_HTH"/>
</dbReference>
<name>C5CJM4_VARPS</name>
<dbReference type="SMART" id="SM00530">
    <property type="entry name" value="HTH_XRE"/>
    <property type="match status" value="1"/>
</dbReference>
<organism evidence="4">
    <name type="scientific">Variovorax paradoxus (strain S110)</name>
    <dbReference type="NCBI Taxonomy" id="543728"/>
    <lineage>
        <taxon>Bacteria</taxon>
        <taxon>Pseudomonadati</taxon>
        <taxon>Pseudomonadota</taxon>
        <taxon>Betaproteobacteria</taxon>
        <taxon>Burkholderiales</taxon>
        <taxon>Comamonadaceae</taxon>
        <taxon>Variovorax</taxon>
    </lineage>
</organism>
<proteinExistence type="predicted"/>
<dbReference type="PANTHER" id="PTHR46558:SF13">
    <property type="entry name" value="HTH-TYPE TRANSCRIPTIONAL REGULATOR IMMR"/>
    <property type="match status" value="1"/>
</dbReference>
<accession>C5CJM4</accession>
<dbReference type="GO" id="GO:0003677">
    <property type="term" value="F:DNA binding"/>
    <property type="evidence" value="ECO:0007669"/>
    <property type="project" value="UniProtKB-KW"/>
</dbReference>